<evidence type="ECO:0000313" key="1">
    <source>
        <dbReference type="EMBL" id="BDP43270.1"/>
    </source>
</evidence>
<sequence>MELLKSAVWQTAKKTLRSIPDFSYNAERMARRLADQIECESPADEVDQDLRQLLKDIPGVIVI</sequence>
<dbReference type="EMBL" id="AP026561">
    <property type="protein sequence ID" value="BDP43270.1"/>
    <property type="molecule type" value="Genomic_DNA"/>
</dbReference>
<reference evidence="1" key="1">
    <citation type="submission" date="2022-07" db="EMBL/GenBank/DDBJ databases">
        <title>Complete Genome Sequence of the Radioresistant Bacterium Deinococcus aetherius ST0316, Isolated from the Air Dust collected in Lower Stratosphere above Japan.</title>
        <authorList>
            <person name="Satoh K."/>
            <person name="Hagiwara K."/>
            <person name="Katsumata K."/>
            <person name="Kubo A."/>
            <person name="Yokobori S."/>
            <person name="Yamagishi A."/>
            <person name="Oono Y."/>
            <person name="Narumi I."/>
        </authorList>
    </citation>
    <scope>NUCLEOTIDE SEQUENCE</scope>
    <source>
        <strain evidence="1">ST0316</strain>
        <plasmid evidence="1">pDAETH-1</plasmid>
    </source>
</reference>
<accession>A0ABN6RIS0</accession>
<evidence type="ECO:0000313" key="2">
    <source>
        <dbReference type="Proteomes" id="UP001064971"/>
    </source>
</evidence>
<proteinExistence type="predicted"/>
<dbReference type="Proteomes" id="UP001064971">
    <property type="component" value="Plasmid pDAETH-1"/>
</dbReference>
<gene>
    <name evidence="1" type="ORF">DAETH_32390</name>
</gene>
<organism evidence="1 2">
    <name type="scientific">Deinococcus aetherius</name>
    <dbReference type="NCBI Taxonomy" id="200252"/>
    <lineage>
        <taxon>Bacteria</taxon>
        <taxon>Thermotogati</taxon>
        <taxon>Deinococcota</taxon>
        <taxon>Deinococci</taxon>
        <taxon>Deinococcales</taxon>
        <taxon>Deinococcaceae</taxon>
        <taxon>Deinococcus</taxon>
    </lineage>
</organism>
<keyword evidence="1" id="KW-0614">Plasmid</keyword>
<keyword evidence="2" id="KW-1185">Reference proteome</keyword>
<name>A0ABN6RIS0_9DEIO</name>
<protein>
    <submittedName>
        <fullName evidence="1">Uncharacterized protein</fullName>
    </submittedName>
</protein>
<dbReference type="RefSeq" id="WP_264777778.1">
    <property type="nucleotide sequence ID" value="NZ_AP026561.1"/>
</dbReference>
<geneLocation type="plasmid" evidence="1 2">
    <name>pDAETH-1</name>
</geneLocation>